<dbReference type="Proteomes" id="UP000054018">
    <property type="component" value="Unassembled WGS sequence"/>
</dbReference>
<dbReference type="PROSITE" id="PS51480">
    <property type="entry name" value="DHAL"/>
    <property type="match status" value="1"/>
</dbReference>
<dbReference type="GO" id="GO:0005829">
    <property type="term" value="C:cytosol"/>
    <property type="evidence" value="ECO:0007669"/>
    <property type="project" value="TreeGrafter"/>
</dbReference>
<dbReference type="SUPFAM" id="SSF82549">
    <property type="entry name" value="DAK1/DegV-like"/>
    <property type="match status" value="1"/>
</dbReference>
<evidence type="ECO:0000256" key="9">
    <source>
        <dbReference type="ARBA" id="ARBA00047974"/>
    </source>
</evidence>
<keyword evidence="8" id="KW-0067">ATP-binding</keyword>
<feature type="domain" description="DhaL" evidence="11">
    <location>
        <begin position="454"/>
        <end position="666"/>
    </location>
</feature>
<name>A0A0D0A5E1_9AGAM</name>
<feature type="domain" description="DhaK" evidence="12">
    <location>
        <begin position="9"/>
        <end position="398"/>
    </location>
</feature>
<dbReference type="Pfam" id="PF02733">
    <property type="entry name" value="Dak1"/>
    <property type="match status" value="1"/>
</dbReference>
<protein>
    <recommendedName>
        <fullName evidence="15">Dihydroxyacetone kinase</fullName>
    </recommendedName>
</protein>
<dbReference type="InterPro" id="IPR036117">
    <property type="entry name" value="DhaL_dom_sf"/>
</dbReference>
<dbReference type="SUPFAM" id="SSF101473">
    <property type="entry name" value="DhaL-like"/>
    <property type="match status" value="1"/>
</dbReference>
<dbReference type="HOGENOM" id="CLU_017054_6_0_1"/>
<gene>
    <name evidence="13" type="ORF">PISMIDRAFT_651100</name>
</gene>
<evidence type="ECO:0000256" key="2">
    <source>
        <dbReference type="ARBA" id="ARBA00004778"/>
    </source>
</evidence>
<evidence type="ECO:0000259" key="11">
    <source>
        <dbReference type="PROSITE" id="PS51480"/>
    </source>
</evidence>
<organism evidence="13 14">
    <name type="scientific">Pisolithus microcarpus 441</name>
    <dbReference type="NCBI Taxonomy" id="765257"/>
    <lineage>
        <taxon>Eukaryota</taxon>
        <taxon>Fungi</taxon>
        <taxon>Dikarya</taxon>
        <taxon>Basidiomycota</taxon>
        <taxon>Agaricomycotina</taxon>
        <taxon>Agaricomycetes</taxon>
        <taxon>Agaricomycetidae</taxon>
        <taxon>Boletales</taxon>
        <taxon>Sclerodermatineae</taxon>
        <taxon>Pisolithaceae</taxon>
        <taxon>Pisolithus</taxon>
    </lineage>
</organism>
<dbReference type="UniPathway" id="UPA00617">
    <property type="reaction ID" value="UER00669"/>
</dbReference>
<dbReference type="EMBL" id="KN833689">
    <property type="protein sequence ID" value="KIK29602.1"/>
    <property type="molecule type" value="Genomic_DNA"/>
</dbReference>
<evidence type="ECO:0000313" key="14">
    <source>
        <dbReference type="Proteomes" id="UP000054018"/>
    </source>
</evidence>
<evidence type="ECO:0000256" key="5">
    <source>
        <dbReference type="ARBA" id="ARBA00022741"/>
    </source>
</evidence>
<comment type="catalytic activity">
    <reaction evidence="9">
        <text>D-glyceraldehyde + ATP = D-glyceraldehyde 3-phosphate + ADP + H(+)</text>
        <dbReference type="Rhea" id="RHEA:13941"/>
        <dbReference type="ChEBI" id="CHEBI:15378"/>
        <dbReference type="ChEBI" id="CHEBI:17378"/>
        <dbReference type="ChEBI" id="CHEBI:30616"/>
        <dbReference type="ChEBI" id="CHEBI:59776"/>
        <dbReference type="ChEBI" id="CHEBI:456216"/>
        <dbReference type="EC" id="2.7.1.28"/>
    </reaction>
</comment>
<dbReference type="FunFam" id="3.30.1180.20:FF:000001">
    <property type="entry name" value="Dihydroxyacetone kinase 1"/>
    <property type="match status" value="1"/>
</dbReference>
<keyword evidence="14" id="KW-1185">Reference proteome</keyword>
<keyword evidence="7" id="KW-0319">Glycerol metabolism</keyword>
<dbReference type="PANTHER" id="PTHR28629:SF1">
    <property type="entry name" value="YALI0F01606P"/>
    <property type="match status" value="1"/>
</dbReference>
<dbReference type="InterPro" id="IPR050861">
    <property type="entry name" value="Dihydroxyacetone_Kinase"/>
</dbReference>
<dbReference type="InterPro" id="IPR004006">
    <property type="entry name" value="DhaK_dom"/>
</dbReference>
<dbReference type="PANTHER" id="PTHR28629">
    <property type="entry name" value="TRIOKINASE/FMN CYCLASE"/>
    <property type="match status" value="1"/>
</dbReference>
<reference evidence="14" key="2">
    <citation type="submission" date="2015-01" db="EMBL/GenBank/DDBJ databases">
        <title>Evolutionary Origins and Diversification of the Mycorrhizal Mutualists.</title>
        <authorList>
            <consortium name="DOE Joint Genome Institute"/>
            <consortium name="Mycorrhizal Genomics Consortium"/>
            <person name="Kohler A."/>
            <person name="Kuo A."/>
            <person name="Nagy L.G."/>
            <person name="Floudas D."/>
            <person name="Copeland A."/>
            <person name="Barry K.W."/>
            <person name="Cichocki N."/>
            <person name="Veneault-Fourrey C."/>
            <person name="LaButti K."/>
            <person name="Lindquist E.A."/>
            <person name="Lipzen A."/>
            <person name="Lundell T."/>
            <person name="Morin E."/>
            <person name="Murat C."/>
            <person name="Riley R."/>
            <person name="Ohm R."/>
            <person name="Sun H."/>
            <person name="Tunlid A."/>
            <person name="Henrissat B."/>
            <person name="Grigoriev I.V."/>
            <person name="Hibbett D.S."/>
            <person name="Martin F."/>
        </authorList>
    </citation>
    <scope>NUCLEOTIDE SEQUENCE [LARGE SCALE GENOMIC DNA]</scope>
    <source>
        <strain evidence="14">441</strain>
    </source>
</reference>
<comment type="similarity">
    <text evidence="3">Belongs to the dihydroxyacetone kinase (DAK) family.</text>
</comment>
<dbReference type="STRING" id="765257.A0A0D0A5E1"/>
<sequence length="671" mass="71211">MADKHVFSSPDGLVLASLKGSVALNPTLRLHPPSRTVYITHPEPSAHIAVVAGGGAGHEPAHAGFTGHGMLTASVSGDIFASPSAKQILSAILFAAFAGLPLPCSETTRPRDVLVIINNYTGDRLNFGLAIERARALHPNLNIASVLNADDVSLLPHTTNDSREQPIVGPRGLAGNILVCKILGAYTTFGAKGVSTESQRPTCVRAKRLGDALVANLRSVGAALGHCHVPGRNAHSGTEIIEPGYVELGLGLHNEPGVRRASLSSPTWLMSEMIRMIRLSGSGWMGSEVSRKGAVLDPAEEWIRPGDATILFLNNLGGISQLELGATLETVRNELATHGVFPVRIYSAPFMTSLNAPGFSISLVNVTRVHALVNDQTSGDEPIDILALLDAPTDAYSWVGARHWFSVPRRITDEELEAEETLQAISHVSADAPSSSTQVALTSQTWEALGFTPSEVEQGIRGACNALLEVESELTKFDTAFGDGDCGETFSRGARSILSGLDTGMLNVHTSPPAAFFEGIGELVEETMGGTIGAIFSIFFSAWSTATRTAPSTDPALVQETALGKALTALSTHTPARPGDRTIVDALVPLCAPEVPQIVTKSKHELLEYTNRVVKEAAESTRHMRARFGRAVYVGRDGENEDFVTREEFPDPGAWGLAALVNGFVRGVQGT</sequence>
<keyword evidence="5" id="KW-0547">Nucleotide-binding</keyword>
<evidence type="ECO:0008006" key="15">
    <source>
        <dbReference type="Google" id="ProtNLM"/>
    </source>
</evidence>
<comment type="pathway">
    <text evidence="2">Polyol metabolism; glycerol fermentation; glycerone phosphate from glycerol (oxidative route): step 2/2.</text>
</comment>
<evidence type="ECO:0000256" key="3">
    <source>
        <dbReference type="ARBA" id="ARBA00008757"/>
    </source>
</evidence>
<dbReference type="Gene3D" id="1.25.40.340">
    <property type="match status" value="1"/>
</dbReference>
<evidence type="ECO:0000313" key="13">
    <source>
        <dbReference type="EMBL" id="KIK29602.1"/>
    </source>
</evidence>
<evidence type="ECO:0000256" key="8">
    <source>
        <dbReference type="ARBA" id="ARBA00022840"/>
    </source>
</evidence>
<reference evidence="13 14" key="1">
    <citation type="submission" date="2014-04" db="EMBL/GenBank/DDBJ databases">
        <authorList>
            <consortium name="DOE Joint Genome Institute"/>
            <person name="Kuo A."/>
            <person name="Kohler A."/>
            <person name="Costa M.D."/>
            <person name="Nagy L.G."/>
            <person name="Floudas D."/>
            <person name="Copeland A."/>
            <person name="Barry K.W."/>
            <person name="Cichocki N."/>
            <person name="Veneault-Fourrey C."/>
            <person name="LaButti K."/>
            <person name="Lindquist E.A."/>
            <person name="Lipzen A."/>
            <person name="Lundell T."/>
            <person name="Morin E."/>
            <person name="Murat C."/>
            <person name="Sun H."/>
            <person name="Tunlid A."/>
            <person name="Henrissat B."/>
            <person name="Grigoriev I.V."/>
            <person name="Hibbett D.S."/>
            <person name="Martin F."/>
            <person name="Nordberg H.P."/>
            <person name="Cantor M.N."/>
            <person name="Hua S.X."/>
        </authorList>
    </citation>
    <scope>NUCLEOTIDE SEQUENCE [LARGE SCALE GENOMIC DNA]</scope>
    <source>
        <strain evidence="13 14">441</strain>
    </source>
</reference>
<dbReference type="PROSITE" id="PS51481">
    <property type="entry name" value="DHAK"/>
    <property type="match status" value="1"/>
</dbReference>
<dbReference type="Gene3D" id="3.40.50.10440">
    <property type="entry name" value="Dihydroxyacetone kinase, domain 1"/>
    <property type="match status" value="1"/>
</dbReference>
<dbReference type="Pfam" id="PF02734">
    <property type="entry name" value="Dak2"/>
    <property type="match status" value="1"/>
</dbReference>
<dbReference type="Gene3D" id="3.30.1180.20">
    <property type="entry name" value="Dihydroxyacetone kinase, domain 2"/>
    <property type="match status" value="1"/>
</dbReference>
<dbReference type="OrthoDB" id="1724672at2759"/>
<dbReference type="AlphaFoldDB" id="A0A0D0A5E1"/>
<evidence type="ECO:0000256" key="4">
    <source>
        <dbReference type="ARBA" id="ARBA00022679"/>
    </source>
</evidence>
<dbReference type="GO" id="GO:0004371">
    <property type="term" value="F:glycerone kinase activity"/>
    <property type="evidence" value="ECO:0007669"/>
    <property type="project" value="UniProtKB-EC"/>
</dbReference>
<evidence type="ECO:0000256" key="6">
    <source>
        <dbReference type="ARBA" id="ARBA00022777"/>
    </source>
</evidence>
<evidence type="ECO:0000256" key="7">
    <source>
        <dbReference type="ARBA" id="ARBA00022798"/>
    </source>
</evidence>
<evidence type="ECO:0000256" key="1">
    <source>
        <dbReference type="ARBA" id="ARBA00003264"/>
    </source>
</evidence>
<accession>A0A0D0A5E1</accession>
<evidence type="ECO:0000256" key="10">
    <source>
        <dbReference type="ARBA" id="ARBA00048898"/>
    </source>
</evidence>
<keyword evidence="4" id="KW-0808">Transferase</keyword>
<comment type="catalytic activity">
    <reaction evidence="10">
        <text>dihydroxyacetone + ATP = dihydroxyacetone phosphate + ADP + H(+)</text>
        <dbReference type="Rhea" id="RHEA:15773"/>
        <dbReference type="ChEBI" id="CHEBI:15378"/>
        <dbReference type="ChEBI" id="CHEBI:16016"/>
        <dbReference type="ChEBI" id="CHEBI:30616"/>
        <dbReference type="ChEBI" id="CHEBI:57642"/>
        <dbReference type="ChEBI" id="CHEBI:456216"/>
        <dbReference type="EC" id="2.7.1.29"/>
    </reaction>
</comment>
<dbReference type="InterPro" id="IPR004007">
    <property type="entry name" value="DhaL_dom"/>
</dbReference>
<evidence type="ECO:0000259" key="12">
    <source>
        <dbReference type="PROSITE" id="PS51481"/>
    </source>
</evidence>
<dbReference type="GO" id="GO:0005524">
    <property type="term" value="F:ATP binding"/>
    <property type="evidence" value="ECO:0007669"/>
    <property type="project" value="UniProtKB-KW"/>
</dbReference>
<dbReference type="FunFam" id="3.40.50.10440:FF:000001">
    <property type="entry name" value="Dihydroxyacetone kinase, DhaK subunit"/>
    <property type="match status" value="1"/>
</dbReference>
<dbReference type="GO" id="GO:0019588">
    <property type="term" value="P:anaerobic glycerol catabolic process"/>
    <property type="evidence" value="ECO:0007669"/>
    <property type="project" value="UniProtKB-UniPathway"/>
</dbReference>
<comment type="function">
    <text evidence="1">Catalyzes both the phosphorylation of dihydroxyacetone and of glyceraldehyde.</text>
</comment>
<keyword evidence="6" id="KW-0418">Kinase</keyword>
<proteinExistence type="inferred from homology"/>
<dbReference type="SMART" id="SM01120">
    <property type="entry name" value="Dak2"/>
    <property type="match status" value="1"/>
</dbReference>
<dbReference type="GO" id="GO:0050354">
    <property type="term" value="F:triokinase activity"/>
    <property type="evidence" value="ECO:0007669"/>
    <property type="project" value="UniProtKB-EC"/>
</dbReference>